<evidence type="ECO:0000313" key="3">
    <source>
        <dbReference type="Proteomes" id="UP000184330"/>
    </source>
</evidence>
<dbReference type="OrthoDB" id="4227485at2759"/>
<name>A0A1L7XVT0_9HELO</name>
<protein>
    <submittedName>
        <fullName evidence="2">Uncharacterized protein</fullName>
    </submittedName>
</protein>
<feature type="compositionally biased region" description="Polar residues" evidence="1">
    <location>
        <begin position="206"/>
        <end position="227"/>
    </location>
</feature>
<feature type="region of interest" description="Disordered" evidence="1">
    <location>
        <begin position="42"/>
        <end position="237"/>
    </location>
</feature>
<sequence length="389" mass="43709">MGRLRLPISLPTQLDLKKVTNGESSEANYRFVPPSQAFNFSLEAARDQVEVDNASHPPQPSSDSSAADNSTASGKPPQLASDSREQNQAVERPAREKQGKLTMEEEERLVREKQEKPAGEEQEEPATKEKERLVKNIAKQWEERLGQKMSKEKTQDQSRPKPLTWFALETLRDAESQELTQEGPSPQTTVENERQTTADQEVVGNPTHSTQPGTDSSATDNSNSISASGKVPDHVTNSEEQIQAVEPQTTRQSSDQGPDLPRVRIEYKIRDRGVWKVSHTLLVDPSDPSEVRRVAIKYMRKRIHMFDISFRMLSPQTCFEDVTADGTNIILLIPEWDIDTDNLPTSVSEERPDLRTNSEVDPSIPEPNPEDGSKGEETVHKRVARRDSR</sequence>
<dbReference type="EMBL" id="FJOG01000065">
    <property type="protein sequence ID" value="CZR69127.1"/>
    <property type="molecule type" value="Genomic_DNA"/>
</dbReference>
<evidence type="ECO:0000256" key="1">
    <source>
        <dbReference type="SAM" id="MobiDB-lite"/>
    </source>
</evidence>
<feature type="compositionally biased region" description="Basic and acidic residues" evidence="1">
    <location>
        <begin position="92"/>
        <end position="159"/>
    </location>
</feature>
<evidence type="ECO:0000313" key="2">
    <source>
        <dbReference type="EMBL" id="CZR69127.1"/>
    </source>
</evidence>
<feature type="compositionally biased region" description="Basic and acidic residues" evidence="1">
    <location>
        <begin position="371"/>
        <end position="389"/>
    </location>
</feature>
<feature type="compositionally biased region" description="Polar residues" evidence="1">
    <location>
        <begin position="177"/>
        <end position="190"/>
    </location>
</feature>
<gene>
    <name evidence="2" type="ORF">PAC_19027</name>
</gene>
<reference evidence="2 3" key="1">
    <citation type="submission" date="2016-03" db="EMBL/GenBank/DDBJ databases">
        <authorList>
            <person name="Ploux O."/>
        </authorList>
    </citation>
    <scope>NUCLEOTIDE SEQUENCE [LARGE SCALE GENOMIC DNA]</scope>
    <source>
        <strain evidence="2 3">UAMH 11012</strain>
    </source>
</reference>
<feature type="compositionally biased region" description="Polar residues" evidence="1">
    <location>
        <begin position="243"/>
        <end position="256"/>
    </location>
</feature>
<feature type="region of interest" description="Disordered" evidence="1">
    <location>
        <begin position="243"/>
        <end position="262"/>
    </location>
</feature>
<accession>A0A1L7XVT0</accession>
<feature type="region of interest" description="Disordered" evidence="1">
    <location>
        <begin position="341"/>
        <end position="389"/>
    </location>
</feature>
<dbReference type="Proteomes" id="UP000184330">
    <property type="component" value="Unassembled WGS sequence"/>
</dbReference>
<feature type="compositionally biased region" description="Low complexity" evidence="1">
    <location>
        <begin position="61"/>
        <end position="73"/>
    </location>
</feature>
<feature type="compositionally biased region" description="Basic and acidic residues" evidence="1">
    <location>
        <begin position="348"/>
        <end position="358"/>
    </location>
</feature>
<proteinExistence type="predicted"/>
<keyword evidence="3" id="KW-1185">Reference proteome</keyword>
<organism evidence="2 3">
    <name type="scientific">Phialocephala subalpina</name>
    <dbReference type="NCBI Taxonomy" id="576137"/>
    <lineage>
        <taxon>Eukaryota</taxon>
        <taxon>Fungi</taxon>
        <taxon>Dikarya</taxon>
        <taxon>Ascomycota</taxon>
        <taxon>Pezizomycotina</taxon>
        <taxon>Leotiomycetes</taxon>
        <taxon>Helotiales</taxon>
        <taxon>Mollisiaceae</taxon>
        <taxon>Phialocephala</taxon>
        <taxon>Phialocephala fortinii species complex</taxon>
    </lineage>
</organism>
<dbReference type="AlphaFoldDB" id="A0A1L7XVT0"/>